<dbReference type="CDD" id="cd01520">
    <property type="entry name" value="RHOD_YbbB"/>
    <property type="match status" value="1"/>
</dbReference>
<accession>A0A6G7VP63</accession>
<dbReference type="InterPro" id="IPR001307">
    <property type="entry name" value="Thiosulphate_STrfase_CS"/>
</dbReference>
<dbReference type="KEGG" id="mon:G8E03_14145"/>
<dbReference type="RefSeq" id="WP_166193264.1">
    <property type="nucleotide sequence ID" value="NZ_CP049811.1"/>
</dbReference>
<dbReference type="NCBIfam" id="TIGR03167">
    <property type="entry name" value="tRNA_sel_U_synt"/>
    <property type="match status" value="1"/>
</dbReference>
<keyword evidence="4" id="KW-1185">Reference proteome</keyword>
<dbReference type="PANTHER" id="PTHR30401:SF0">
    <property type="entry name" value="TRNA 2-SELENOURIDINE SYNTHASE"/>
    <property type="match status" value="1"/>
</dbReference>
<proteinExistence type="predicted"/>
<dbReference type="GO" id="GO:0002098">
    <property type="term" value="P:tRNA wobble uridine modification"/>
    <property type="evidence" value="ECO:0007669"/>
    <property type="project" value="InterPro"/>
</dbReference>
<dbReference type="Pfam" id="PF00581">
    <property type="entry name" value="Rhodanese"/>
    <property type="match status" value="1"/>
</dbReference>
<dbReference type="InterPro" id="IPR058840">
    <property type="entry name" value="AAA_SelU"/>
</dbReference>
<dbReference type="PROSITE" id="PS00380">
    <property type="entry name" value="RHODANESE_1"/>
    <property type="match status" value="1"/>
</dbReference>
<dbReference type="Proteomes" id="UP000500791">
    <property type="component" value="Chromosome"/>
</dbReference>
<protein>
    <submittedName>
        <fullName evidence="3">tRNA 2-selenouridine(34) synthase MnmH</fullName>
    </submittedName>
</protein>
<name>A0A6G7VP63_9RHOB</name>
<organism evidence="3 4">
    <name type="scientific">Pontivivens nitratireducens</name>
    <dbReference type="NCBI Taxonomy" id="2758038"/>
    <lineage>
        <taxon>Bacteria</taxon>
        <taxon>Pseudomonadati</taxon>
        <taxon>Pseudomonadota</taxon>
        <taxon>Alphaproteobacteria</taxon>
        <taxon>Rhodobacterales</taxon>
        <taxon>Paracoccaceae</taxon>
        <taxon>Pontivivens</taxon>
    </lineage>
</organism>
<sequence length="353" mass="38587">MTFSISSLADIAAAGFDDIIDVRSPSEFAEDHLPGAINLPVLSDAQRAEVGTIYVQNSRLEARKLGAGLVARNVADHIDAYFADKPGSYRPLIYCWRGGQRSNSMALILKQIGWRAEVLEGGYRTYRRLVSQMLYDADFAWNLVLLDGNTGCAKTDILNAIEDPEVQVVDLEGLARHRGSVFGGFVDVSQPSQKAFESALSHIFTALDPAKPVLVEAESSKIGQVLVPPSLWKAMQAAPRIHLSAPVDERATYLTRAYSDIVADPARLDNIIDRLQGLHSHEVLKNWRELAASGDLEALAAALMQDHYDAAYSRQRARHDVKTVGLAVRRLDPAGIVEVAGSVASLTREITRS</sequence>
<dbReference type="NCBIfam" id="NF008752">
    <property type="entry name" value="PRK11784.1-4"/>
    <property type="match status" value="1"/>
</dbReference>
<dbReference type="EMBL" id="CP049811">
    <property type="protein sequence ID" value="QIK41794.1"/>
    <property type="molecule type" value="Genomic_DNA"/>
</dbReference>
<dbReference type="NCBIfam" id="NF008750">
    <property type="entry name" value="PRK11784.1-2"/>
    <property type="match status" value="1"/>
</dbReference>
<dbReference type="InterPro" id="IPR017582">
    <property type="entry name" value="SelU"/>
</dbReference>
<evidence type="ECO:0000313" key="4">
    <source>
        <dbReference type="Proteomes" id="UP000500791"/>
    </source>
</evidence>
<dbReference type="SMART" id="SM00450">
    <property type="entry name" value="RHOD"/>
    <property type="match status" value="1"/>
</dbReference>
<gene>
    <name evidence="3" type="primary">mnmH</name>
    <name evidence="3" type="ORF">G8E03_14145</name>
</gene>
<reference evidence="3 4" key="1">
    <citation type="submission" date="2020-03" db="EMBL/GenBank/DDBJ databases">
        <title>Complete genome sequence of Monaibacterium sp. ALG8 with diverse plasmids.</title>
        <authorList>
            <person name="Sun C."/>
        </authorList>
    </citation>
    <scope>NUCLEOTIDE SEQUENCE [LARGE SCALE GENOMIC DNA]</scope>
    <source>
        <strain evidence="3 4">ALG8</strain>
    </source>
</reference>
<dbReference type="SUPFAM" id="SSF52821">
    <property type="entry name" value="Rhodanese/Cell cycle control phosphatase"/>
    <property type="match status" value="1"/>
</dbReference>
<dbReference type="Gene3D" id="3.40.250.10">
    <property type="entry name" value="Rhodanese-like domain"/>
    <property type="match status" value="1"/>
</dbReference>
<dbReference type="Pfam" id="PF26341">
    <property type="entry name" value="AAA_SelU"/>
    <property type="match status" value="1"/>
</dbReference>
<dbReference type="InterPro" id="IPR036873">
    <property type="entry name" value="Rhodanese-like_dom_sf"/>
</dbReference>
<dbReference type="InterPro" id="IPR001763">
    <property type="entry name" value="Rhodanese-like_dom"/>
</dbReference>
<dbReference type="PANTHER" id="PTHR30401">
    <property type="entry name" value="TRNA 2-SELENOURIDINE SYNTHASE"/>
    <property type="match status" value="1"/>
</dbReference>
<dbReference type="AlphaFoldDB" id="A0A6G7VP63"/>
<keyword evidence="1" id="KW-0711">Selenium</keyword>
<evidence type="ECO:0000313" key="3">
    <source>
        <dbReference type="EMBL" id="QIK41794.1"/>
    </source>
</evidence>
<evidence type="ECO:0000259" key="2">
    <source>
        <dbReference type="PROSITE" id="PS50206"/>
    </source>
</evidence>
<feature type="domain" description="Rhodanese" evidence="2">
    <location>
        <begin position="19"/>
        <end position="135"/>
    </location>
</feature>
<dbReference type="PROSITE" id="PS50206">
    <property type="entry name" value="RHODANESE_3"/>
    <property type="match status" value="1"/>
</dbReference>
<dbReference type="GO" id="GO:0043828">
    <property type="term" value="F:tRNA 2-selenouridine synthase activity"/>
    <property type="evidence" value="ECO:0007669"/>
    <property type="project" value="InterPro"/>
</dbReference>
<evidence type="ECO:0000256" key="1">
    <source>
        <dbReference type="ARBA" id="ARBA00023266"/>
    </source>
</evidence>
<dbReference type="GO" id="GO:0004792">
    <property type="term" value="F:thiosulfate-cyanide sulfurtransferase activity"/>
    <property type="evidence" value="ECO:0007669"/>
    <property type="project" value="InterPro"/>
</dbReference>